<dbReference type="GO" id="GO:0004476">
    <property type="term" value="F:mannose-6-phosphate isomerase activity"/>
    <property type="evidence" value="ECO:0007669"/>
    <property type="project" value="UniProtKB-EC"/>
</dbReference>
<dbReference type="AlphaFoldDB" id="A0A496PJN4"/>
<proteinExistence type="inferred from homology"/>
<dbReference type="PANTHER" id="PTHR10309:SF0">
    <property type="entry name" value="MANNOSE-6-PHOSPHATE ISOMERASE"/>
    <property type="match status" value="1"/>
</dbReference>
<keyword evidence="11" id="KW-1185">Reference proteome</keyword>
<dbReference type="SUPFAM" id="SSF51182">
    <property type="entry name" value="RmlC-like cupins"/>
    <property type="match status" value="1"/>
</dbReference>
<accession>A0A496PJN4</accession>
<dbReference type="PRINTS" id="PR00714">
    <property type="entry name" value="MAN6PISMRASE"/>
</dbReference>
<dbReference type="Gene3D" id="2.60.120.10">
    <property type="entry name" value="Jelly Rolls"/>
    <property type="match status" value="2"/>
</dbReference>
<reference evidence="10 11" key="1">
    <citation type="submission" date="2018-07" db="EMBL/GenBank/DDBJ databases">
        <title>Arthrobacter sp. nov., isolated from raw cow's milk with high bacterial count.</title>
        <authorList>
            <person name="Hahne J."/>
            <person name="Isele D."/>
            <person name="Lipski A."/>
        </authorList>
    </citation>
    <scope>NUCLEOTIDE SEQUENCE [LARGE SCALE GENOMIC DNA]</scope>
    <source>
        <strain evidence="10 11">JZ R-183</strain>
    </source>
</reference>
<evidence type="ECO:0000256" key="5">
    <source>
        <dbReference type="ARBA" id="ARBA00022833"/>
    </source>
</evidence>
<comment type="caution">
    <text evidence="10">The sequence shown here is derived from an EMBL/GenBank/DDBJ whole genome shotgun (WGS) entry which is preliminary data.</text>
</comment>
<comment type="cofactor">
    <cofactor evidence="8">
        <name>Zn(2+)</name>
        <dbReference type="ChEBI" id="CHEBI:29105"/>
    </cofactor>
    <text evidence="8">Binds 1 zinc ion per subunit.</text>
</comment>
<dbReference type="GO" id="GO:0008270">
    <property type="term" value="F:zinc ion binding"/>
    <property type="evidence" value="ECO:0007669"/>
    <property type="project" value="InterPro"/>
</dbReference>
<comment type="similarity">
    <text evidence="2">Belongs to the mannose-6-phosphate isomerase type 1 family.</text>
</comment>
<evidence type="ECO:0000313" key="11">
    <source>
        <dbReference type="Proteomes" id="UP000273119"/>
    </source>
</evidence>
<dbReference type="Gene3D" id="1.10.441.10">
    <property type="entry name" value="Phosphomannose Isomerase, domain 2"/>
    <property type="match status" value="1"/>
</dbReference>
<dbReference type="Proteomes" id="UP000273119">
    <property type="component" value="Unassembled WGS sequence"/>
</dbReference>
<sequence>MLRRLDPPHPGVDVQKLSNTVRDYAWGSKTSLAELFGREPSGSPEAELWIGAHPGAPSVLEPQGLPLDAAIASDPEGMLGAAVASEHGRLPFLLKILAASEPLSLQVHPNLEQAAAGFAAEEATGPAQDAPDRNYRDDQHKPEMIVALTAFEALSGFRDTAASAPAFDWLAAHVEVEGARNAALNIADALRAGDLAPAVALLLQADDDVRRLALLGARAVDAASDDAAATNPSLGLLPRLAAFHPGDTGALLALLLHLVSLKPGEALSLPAGNIHAYLHGTGVEIMANSDNVLRGGLTSKHVDVPELLRIVLFEPLDPHRVQPLSPAPGLEIYRSGFAEFDLARISHAETPVTLPGSGAAAVVVVAGSLTLTAADGSTLELERGESAFVEGQDLPVTAQGSDGVEAYLGYTAG</sequence>
<feature type="binding site" evidence="8">
    <location>
        <position position="143"/>
    </location>
    <ligand>
        <name>Zn(2+)</name>
        <dbReference type="ChEBI" id="CHEBI:29105"/>
    </ligand>
</feature>
<dbReference type="InterPro" id="IPR014710">
    <property type="entry name" value="RmlC-like_jellyroll"/>
</dbReference>
<feature type="active site" evidence="7">
    <location>
        <position position="294"/>
    </location>
</feature>
<feature type="binding site" evidence="8">
    <location>
        <position position="106"/>
    </location>
    <ligand>
        <name>Zn(2+)</name>
        <dbReference type="ChEBI" id="CHEBI:29105"/>
    </ligand>
</feature>
<evidence type="ECO:0000256" key="2">
    <source>
        <dbReference type="ARBA" id="ARBA00010772"/>
    </source>
</evidence>
<dbReference type="GO" id="GO:0005829">
    <property type="term" value="C:cytosol"/>
    <property type="evidence" value="ECO:0007669"/>
    <property type="project" value="TreeGrafter"/>
</dbReference>
<dbReference type="PANTHER" id="PTHR10309">
    <property type="entry name" value="MANNOSE-6-PHOSPHATE ISOMERASE"/>
    <property type="match status" value="1"/>
</dbReference>
<dbReference type="EMBL" id="QQXL01000003">
    <property type="protein sequence ID" value="RKW70630.1"/>
    <property type="molecule type" value="Genomic_DNA"/>
</dbReference>
<dbReference type="InterPro" id="IPR046457">
    <property type="entry name" value="PMI_typeI_cat"/>
</dbReference>
<protein>
    <recommendedName>
        <fullName evidence="3">mannose-6-phosphate isomerase</fullName>
        <ecNumber evidence="3">5.3.1.8</ecNumber>
    </recommendedName>
</protein>
<feature type="domain" description="Phosphomannose isomerase type I catalytic" evidence="9">
    <location>
        <begin position="14"/>
        <end position="159"/>
    </location>
</feature>
<evidence type="ECO:0000256" key="3">
    <source>
        <dbReference type="ARBA" id="ARBA00011956"/>
    </source>
</evidence>
<dbReference type="CDD" id="cd07011">
    <property type="entry name" value="cupin_PMI_type_I_N"/>
    <property type="match status" value="1"/>
</dbReference>
<feature type="binding site" evidence="8">
    <location>
        <position position="108"/>
    </location>
    <ligand>
        <name>Zn(2+)</name>
        <dbReference type="ChEBI" id="CHEBI:29105"/>
    </ligand>
</feature>
<dbReference type="InterPro" id="IPR016305">
    <property type="entry name" value="Mannose-6-P_Isomerase"/>
</dbReference>
<evidence type="ECO:0000256" key="1">
    <source>
        <dbReference type="ARBA" id="ARBA00000757"/>
    </source>
</evidence>
<feature type="binding site" evidence="8">
    <location>
        <position position="275"/>
    </location>
    <ligand>
        <name>Zn(2+)</name>
        <dbReference type="ChEBI" id="CHEBI:29105"/>
    </ligand>
</feature>
<evidence type="ECO:0000256" key="7">
    <source>
        <dbReference type="PIRSR" id="PIRSR001480-1"/>
    </source>
</evidence>
<evidence type="ECO:0000256" key="6">
    <source>
        <dbReference type="ARBA" id="ARBA00023235"/>
    </source>
</evidence>
<dbReference type="InterPro" id="IPR001250">
    <property type="entry name" value="Man6P_Isoase-1"/>
</dbReference>
<dbReference type="GO" id="GO:0009298">
    <property type="term" value="P:GDP-mannose biosynthetic process"/>
    <property type="evidence" value="ECO:0007669"/>
    <property type="project" value="InterPro"/>
</dbReference>
<name>A0A496PJN4_9MICC</name>
<comment type="catalytic activity">
    <reaction evidence="1">
        <text>D-mannose 6-phosphate = D-fructose 6-phosphate</text>
        <dbReference type="Rhea" id="RHEA:12356"/>
        <dbReference type="ChEBI" id="CHEBI:58735"/>
        <dbReference type="ChEBI" id="CHEBI:61527"/>
        <dbReference type="EC" id="5.3.1.8"/>
    </reaction>
</comment>
<dbReference type="Pfam" id="PF20511">
    <property type="entry name" value="PMI_typeI_cat"/>
    <property type="match status" value="1"/>
</dbReference>
<dbReference type="GO" id="GO:0005975">
    <property type="term" value="P:carbohydrate metabolic process"/>
    <property type="evidence" value="ECO:0007669"/>
    <property type="project" value="InterPro"/>
</dbReference>
<keyword evidence="4 8" id="KW-0479">Metal-binding</keyword>
<dbReference type="PIRSF" id="PIRSF001480">
    <property type="entry name" value="Mannose-6-phosphate_isomerase"/>
    <property type="match status" value="1"/>
</dbReference>
<dbReference type="InterPro" id="IPR011051">
    <property type="entry name" value="RmlC_Cupin_sf"/>
</dbReference>
<evidence type="ECO:0000313" key="10">
    <source>
        <dbReference type="EMBL" id="RKW70630.1"/>
    </source>
</evidence>
<dbReference type="NCBIfam" id="TIGR00218">
    <property type="entry name" value="manA"/>
    <property type="match status" value="1"/>
</dbReference>
<evidence type="ECO:0000256" key="4">
    <source>
        <dbReference type="ARBA" id="ARBA00022723"/>
    </source>
</evidence>
<dbReference type="EC" id="5.3.1.8" evidence="3"/>
<keyword evidence="5 8" id="KW-0862">Zinc</keyword>
<evidence type="ECO:0000259" key="9">
    <source>
        <dbReference type="Pfam" id="PF20511"/>
    </source>
</evidence>
<keyword evidence="6 10" id="KW-0413">Isomerase</keyword>
<evidence type="ECO:0000256" key="8">
    <source>
        <dbReference type="PIRSR" id="PIRSR001480-2"/>
    </source>
</evidence>
<gene>
    <name evidence="10" type="primary">manA</name>
    <name evidence="10" type="ORF">DWQ67_05800</name>
</gene>
<organism evidence="10 11">
    <name type="scientific">Galactobacter caseinivorans</name>
    <dbReference type="NCBI Taxonomy" id="2676123"/>
    <lineage>
        <taxon>Bacteria</taxon>
        <taxon>Bacillati</taxon>
        <taxon>Actinomycetota</taxon>
        <taxon>Actinomycetes</taxon>
        <taxon>Micrococcales</taxon>
        <taxon>Micrococcaceae</taxon>
        <taxon>Galactobacter</taxon>
    </lineage>
</organism>